<gene>
    <name evidence="4" type="ORF">BC6307_04150</name>
</gene>
<evidence type="ECO:0000256" key="1">
    <source>
        <dbReference type="ARBA" id="ARBA00023015"/>
    </source>
</evidence>
<dbReference type="SUPFAM" id="SSF52540">
    <property type="entry name" value="P-loop containing nucleoside triphosphate hydrolases"/>
    <property type="match status" value="1"/>
</dbReference>
<proteinExistence type="predicted"/>
<name>A0A223KME6_9BACI</name>
<dbReference type="Proteomes" id="UP000215224">
    <property type="component" value="Chromosome"/>
</dbReference>
<dbReference type="Pfam" id="PF25873">
    <property type="entry name" value="WHD_MalT"/>
    <property type="match status" value="1"/>
</dbReference>
<evidence type="ECO:0000313" key="5">
    <source>
        <dbReference type="Proteomes" id="UP000215224"/>
    </source>
</evidence>
<evidence type="ECO:0000256" key="2">
    <source>
        <dbReference type="ARBA" id="ARBA00023163"/>
    </source>
</evidence>
<evidence type="ECO:0000313" key="4">
    <source>
        <dbReference type="EMBL" id="AST90524.1"/>
    </source>
</evidence>
<dbReference type="InterPro" id="IPR016032">
    <property type="entry name" value="Sig_transdc_resp-reg_C-effctor"/>
</dbReference>
<dbReference type="Pfam" id="PF03704">
    <property type="entry name" value="BTAD"/>
    <property type="match status" value="1"/>
</dbReference>
<dbReference type="SUPFAM" id="SSF46894">
    <property type="entry name" value="C-terminal effector domain of the bipartite response regulators"/>
    <property type="match status" value="1"/>
</dbReference>
<keyword evidence="2" id="KW-0804">Transcription</keyword>
<evidence type="ECO:0000259" key="3">
    <source>
        <dbReference type="SMART" id="SM01043"/>
    </source>
</evidence>
<dbReference type="InterPro" id="IPR011990">
    <property type="entry name" value="TPR-like_helical_dom_sf"/>
</dbReference>
<dbReference type="STRING" id="1314751.GCA_001591425_04711"/>
<accession>A0A223KME6</accession>
<dbReference type="SMART" id="SM00028">
    <property type="entry name" value="TPR"/>
    <property type="match status" value="5"/>
</dbReference>
<dbReference type="EMBL" id="CP018866">
    <property type="protein sequence ID" value="AST90524.1"/>
    <property type="molecule type" value="Genomic_DNA"/>
</dbReference>
<dbReference type="SMART" id="SM01043">
    <property type="entry name" value="BTAD"/>
    <property type="match status" value="1"/>
</dbReference>
<dbReference type="Gene3D" id="3.40.50.300">
    <property type="entry name" value="P-loop containing nucleotide triphosphate hydrolases"/>
    <property type="match status" value="1"/>
</dbReference>
<dbReference type="InterPro" id="IPR036388">
    <property type="entry name" value="WH-like_DNA-bd_sf"/>
</dbReference>
<feature type="domain" description="Bacterial transcriptional activator" evidence="3">
    <location>
        <begin position="930"/>
        <end position="1072"/>
    </location>
</feature>
<dbReference type="Gene3D" id="1.10.10.10">
    <property type="entry name" value="Winged helix-like DNA-binding domain superfamily/Winged helix DNA-binding domain"/>
    <property type="match status" value="1"/>
</dbReference>
<dbReference type="InterPro" id="IPR005158">
    <property type="entry name" value="BTAD"/>
</dbReference>
<dbReference type="InterPro" id="IPR019734">
    <property type="entry name" value="TPR_rpt"/>
</dbReference>
<reference evidence="4 5" key="1">
    <citation type="submission" date="2016-12" db="EMBL/GenBank/DDBJ databases">
        <title>The whole genome sequencing and assembly of Bacillus cohnii DSM 6307T strain.</title>
        <authorList>
            <person name="Lee Y.-J."/>
            <person name="Yi H."/>
            <person name="Bahn Y.-S."/>
            <person name="Kim J.F."/>
            <person name="Lee D.-W."/>
        </authorList>
    </citation>
    <scope>NUCLEOTIDE SEQUENCE [LARGE SCALE GENOMIC DNA]</scope>
    <source>
        <strain evidence="4 5">DSM 6307</strain>
    </source>
</reference>
<dbReference type="RefSeq" id="WP_066421252.1">
    <property type="nucleotide sequence ID" value="NZ_CP018866.1"/>
</dbReference>
<dbReference type="GO" id="GO:0003677">
    <property type="term" value="F:DNA binding"/>
    <property type="evidence" value="ECO:0007669"/>
    <property type="project" value="InterPro"/>
</dbReference>
<protein>
    <submittedName>
        <fullName evidence="4">Transcriptional regulator</fullName>
    </submittedName>
</protein>
<dbReference type="PANTHER" id="PTHR35807:SF2">
    <property type="entry name" value="TRANSCRIPTIONAL ACTIVATOR DOMAIN"/>
    <property type="match status" value="1"/>
</dbReference>
<dbReference type="AlphaFoldDB" id="A0A223KME6"/>
<dbReference type="InterPro" id="IPR051677">
    <property type="entry name" value="AfsR-DnrI-RedD_regulator"/>
</dbReference>
<keyword evidence="5" id="KW-1185">Reference proteome</keyword>
<dbReference type="GO" id="GO:0006355">
    <property type="term" value="P:regulation of DNA-templated transcription"/>
    <property type="evidence" value="ECO:0007669"/>
    <property type="project" value="InterPro"/>
</dbReference>
<keyword evidence="1" id="KW-0805">Transcription regulation</keyword>
<dbReference type="KEGG" id="bcoh:BC6307_04150"/>
<sequence>MSSLDPILLTKISPPIFQNHLVLRRAKITRKMKAITNYKATIVHAGPGYGKSTVISSFVPFFEYETCWYTVSTYDDEVIPFIRYIVHAIKQKVPEFGDKMLTYLQTMDRYLREEEVRNISSFFINELSELNESIVLVIDDFQYVQSNQDIETWFSWLLQHIPNNLHIVFITRTKPTWEVITPMKVKNEMLELNETDLVFSKEEVEVLIQDIFGLDLSEELIEFIYKISEGWVMAIGLLTQSLSETEMELDSFQIDHLQSLEDLFKYLANEVFMKQTPMVQQFLEQTSIFDVMTGDLCDEVLGINGSNYLLKTLSEKSVFVISIGKEQYRYHALFKEFLERRLKEDARQYNYLQQRCARWYVQKDEFVQAIAHYEKINDYEQVGAIIHQHGNRFIEYGQLTSLLEKLKKIDKRIKDKRYLLWFYEGEVHRYRCYYEEAEQSYREAYNMAVKANDTFVMIRSLAGITKIYLDTIQPIRAERALAEAIQLMKGSDEINTQEEQQLYYLMAENLINSGQAVKAQKWFEKVKQLDSMTIQGNLEARIMLRSGKLNAARKKLLSKQKEEGAWHLPQSHRETELLLSLVESFMGNPEEAKRLADKAIKQGIKLQAPFVEACGWIRLGHAAQLMDMYVPSLAKECYETALMIMEELNVSRGKAEPNMGLCVLYGYQGAYEKSIICGEEALKETEQVRDSWLSGLIYLCLFISSLINKKYDKALAYKLRAEKILTQCGDQYSITVVALWNAIYYYEMEEWESFEEAVSLFLSNVQTGDYEFILFKKTLFGPKDLQQFTPILLEAQKRDIHSAYVTSLLNELGFSHMKNHPGYTVRIQTLGSFRVWLGQKEVEERDWQRAKAKELLELFVTERKRMIPKEEIFANLWPDQEEKTVTRDFKVALNTLNKVLEPNRKPREEPFFIQRTGSSYGLNLHSGYTIDCVVFEEWARLGLEARDKEQSLQYLQQAIHMYQGDFLPDQKYADWCLTERERLLVYFLRAAEKLAQLLVSKNDYNQAIEWCERILEKDETWEEAYRLIMYCYYQNNNRPQAMKYFAKCKEKLAEELGIEPMQSTLKMYEVIMGKAN</sequence>
<dbReference type="InterPro" id="IPR027417">
    <property type="entry name" value="P-loop_NTPase"/>
</dbReference>
<dbReference type="PANTHER" id="PTHR35807">
    <property type="entry name" value="TRANSCRIPTIONAL REGULATOR REDD-RELATED"/>
    <property type="match status" value="1"/>
</dbReference>
<dbReference type="Gene3D" id="1.25.40.10">
    <property type="entry name" value="Tetratricopeptide repeat domain"/>
    <property type="match status" value="3"/>
</dbReference>
<dbReference type="SUPFAM" id="SSF48452">
    <property type="entry name" value="TPR-like"/>
    <property type="match status" value="3"/>
</dbReference>
<organism evidence="4 5">
    <name type="scientific">Sutcliffiella cohnii</name>
    <dbReference type="NCBI Taxonomy" id="33932"/>
    <lineage>
        <taxon>Bacteria</taxon>
        <taxon>Bacillati</taxon>
        <taxon>Bacillota</taxon>
        <taxon>Bacilli</taxon>
        <taxon>Bacillales</taxon>
        <taxon>Bacillaceae</taxon>
        <taxon>Sutcliffiella</taxon>
    </lineage>
</organism>
<dbReference type="InterPro" id="IPR059106">
    <property type="entry name" value="WHD_MalT"/>
</dbReference>